<gene>
    <name evidence="1" type="ORF">MLD38_034513</name>
</gene>
<proteinExistence type="predicted"/>
<dbReference type="EMBL" id="CM042889">
    <property type="protein sequence ID" value="KAI4321092.1"/>
    <property type="molecule type" value="Genomic_DNA"/>
</dbReference>
<name>A0ACB9MC89_9MYRT</name>
<keyword evidence="2" id="KW-1185">Reference proteome</keyword>
<comment type="caution">
    <text evidence="1">The sequence shown here is derived from an EMBL/GenBank/DDBJ whole genome shotgun (WGS) entry which is preliminary data.</text>
</comment>
<evidence type="ECO:0000313" key="1">
    <source>
        <dbReference type="EMBL" id="KAI4321092.1"/>
    </source>
</evidence>
<reference evidence="2" key="1">
    <citation type="journal article" date="2023" name="Front. Plant Sci.">
        <title>Chromosomal-level genome assembly of Melastoma candidum provides insights into trichome evolution.</title>
        <authorList>
            <person name="Zhong Y."/>
            <person name="Wu W."/>
            <person name="Sun C."/>
            <person name="Zou P."/>
            <person name="Liu Y."/>
            <person name="Dai S."/>
            <person name="Zhou R."/>
        </authorList>
    </citation>
    <scope>NUCLEOTIDE SEQUENCE [LARGE SCALE GENOMIC DNA]</scope>
</reference>
<dbReference type="Proteomes" id="UP001057402">
    <property type="component" value="Chromosome 10"/>
</dbReference>
<organism evidence="1 2">
    <name type="scientific">Melastoma candidum</name>
    <dbReference type="NCBI Taxonomy" id="119954"/>
    <lineage>
        <taxon>Eukaryota</taxon>
        <taxon>Viridiplantae</taxon>
        <taxon>Streptophyta</taxon>
        <taxon>Embryophyta</taxon>
        <taxon>Tracheophyta</taxon>
        <taxon>Spermatophyta</taxon>
        <taxon>Magnoliopsida</taxon>
        <taxon>eudicotyledons</taxon>
        <taxon>Gunneridae</taxon>
        <taxon>Pentapetalae</taxon>
        <taxon>rosids</taxon>
        <taxon>malvids</taxon>
        <taxon>Myrtales</taxon>
        <taxon>Melastomataceae</taxon>
        <taxon>Melastomatoideae</taxon>
        <taxon>Melastomateae</taxon>
        <taxon>Melastoma</taxon>
    </lineage>
</organism>
<sequence length="145" mass="15281">MSSLIFALVEKRTSKVKLRELKDDYAKFELRNTDASMANALRRVTIAEVSTVAIDLEVNSSVLNDDFIAHRLGLIPSPATAPCPCVSPATATPATATASVSSAPSSSTSTPSVSETIPSTSPARVLTSTTTVPHHEVQVSIAWSK</sequence>
<evidence type="ECO:0000313" key="2">
    <source>
        <dbReference type="Proteomes" id="UP001057402"/>
    </source>
</evidence>
<protein>
    <submittedName>
        <fullName evidence="1">Uncharacterized protein</fullName>
    </submittedName>
</protein>
<accession>A0ACB9MC89</accession>